<evidence type="ECO:0000313" key="1">
    <source>
        <dbReference type="EMBL" id="EGU77328.1"/>
    </source>
</evidence>
<accession>F9G0H2</accession>
<dbReference type="OrthoDB" id="5071137at2759"/>
<proteinExistence type="predicted"/>
<sequence>MITTLQGPLSQSHAVIHTAASVFSRLSRVHIPTPLARLPQRQWRPPTFHLQHQARGLRTLYRPRRATPLFRDLSTDEKLDKLMASAARFEQELKTVGTIKQRLATIDKGNPVIARLREELVKSAEREDLESLAQKVSEEHKHELREARLVGVASCYRSFPKTRRGLQARIKELRGESHTSFWFYKDLLWEGQQSRSGNF</sequence>
<protein>
    <submittedName>
        <fullName evidence="1">Uncharacterized protein</fullName>
    </submittedName>
</protein>
<dbReference type="AlphaFoldDB" id="F9G0H2"/>
<dbReference type="EMBL" id="AFQF01003008">
    <property type="protein sequence ID" value="EGU77328.1"/>
    <property type="molecule type" value="Genomic_DNA"/>
</dbReference>
<reference evidence="1" key="1">
    <citation type="journal article" date="2012" name="Mol. Plant Microbe Interact.">
        <title>A highly conserved effector in Fusarium oxysporum is required for full virulence on Arabidopsis.</title>
        <authorList>
            <person name="Thatcher L.F."/>
            <person name="Gardiner D.M."/>
            <person name="Kazan K."/>
            <person name="Manners J."/>
        </authorList>
    </citation>
    <scope>NUCLEOTIDE SEQUENCE [LARGE SCALE GENOMIC DNA]</scope>
    <source>
        <strain evidence="1">Fo5176</strain>
    </source>
</reference>
<gene>
    <name evidence="1" type="ORF">FOXB_12154</name>
</gene>
<organism evidence="1">
    <name type="scientific">Fusarium oxysporum (strain Fo5176)</name>
    <name type="common">Fusarium vascular wilt</name>
    <dbReference type="NCBI Taxonomy" id="660025"/>
    <lineage>
        <taxon>Eukaryota</taxon>
        <taxon>Fungi</taxon>
        <taxon>Dikarya</taxon>
        <taxon>Ascomycota</taxon>
        <taxon>Pezizomycotina</taxon>
        <taxon>Sordariomycetes</taxon>
        <taxon>Hypocreomycetidae</taxon>
        <taxon>Hypocreales</taxon>
        <taxon>Nectriaceae</taxon>
        <taxon>Fusarium</taxon>
        <taxon>Fusarium oxysporum species complex</taxon>
    </lineage>
</organism>
<name>F9G0H2_FUSOF</name>
<comment type="caution">
    <text evidence="1">The sequence shown here is derived from an EMBL/GenBank/DDBJ whole genome shotgun (WGS) entry which is preliminary data.</text>
</comment>